<evidence type="ECO:0000313" key="6">
    <source>
        <dbReference type="EMBL" id="ORY47951.1"/>
    </source>
</evidence>
<organism evidence="6 7">
    <name type="scientific">Neocallimastix californiae</name>
    <dbReference type="NCBI Taxonomy" id="1754190"/>
    <lineage>
        <taxon>Eukaryota</taxon>
        <taxon>Fungi</taxon>
        <taxon>Fungi incertae sedis</taxon>
        <taxon>Chytridiomycota</taxon>
        <taxon>Chytridiomycota incertae sedis</taxon>
        <taxon>Neocallimastigomycetes</taxon>
        <taxon>Neocallimastigales</taxon>
        <taxon>Neocallimastigaceae</taxon>
        <taxon>Neocallimastix</taxon>
    </lineage>
</organism>
<keyword evidence="2" id="KW-0677">Repeat</keyword>
<keyword evidence="7" id="KW-1185">Reference proteome</keyword>
<feature type="domain" description="CBM10" evidence="5">
    <location>
        <begin position="615"/>
        <end position="651"/>
    </location>
</feature>
<dbReference type="InterPro" id="IPR002883">
    <property type="entry name" value="CBM10/Dockerin_dom"/>
</dbReference>
<dbReference type="PROSITE" id="PS51763">
    <property type="entry name" value="CBM10"/>
    <property type="match status" value="2"/>
</dbReference>
<evidence type="ECO:0000256" key="1">
    <source>
        <dbReference type="ARBA" id="ARBA00022729"/>
    </source>
</evidence>
<proteinExistence type="predicted"/>
<evidence type="ECO:0000313" key="7">
    <source>
        <dbReference type="Proteomes" id="UP000193920"/>
    </source>
</evidence>
<dbReference type="EMBL" id="MCOG01000103">
    <property type="protein sequence ID" value="ORY47951.1"/>
    <property type="molecule type" value="Genomic_DNA"/>
</dbReference>
<dbReference type="PANTHER" id="PTHR40050:SF1">
    <property type="entry name" value="INNER SPORE COAT PROTEIN H"/>
    <property type="match status" value="1"/>
</dbReference>
<dbReference type="PANTHER" id="PTHR40050">
    <property type="entry name" value="INNER SPORE COAT PROTEIN H"/>
    <property type="match status" value="1"/>
</dbReference>
<reference evidence="6 7" key="1">
    <citation type="submission" date="2016-08" db="EMBL/GenBank/DDBJ databases">
        <title>A Parts List for Fungal Cellulosomes Revealed by Comparative Genomics.</title>
        <authorList>
            <consortium name="DOE Joint Genome Institute"/>
            <person name="Haitjema C.H."/>
            <person name="Gilmore S.P."/>
            <person name="Henske J.K."/>
            <person name="Solomon K.V."/>
            <person name="De Groot R."/>
            <person name="Kuo A."/>
            <person name="Mondo S.J."/>
            <person name="Salamov A.A."/>
            <person name="Labutti K."/>
            <person name="Zhao Z."/>
            <person name="Chiniquy J."/>
            <person name="Barry K."/>
            <person name="Brewer H.M."/>
            <person name="Purvine S.O."/>
            <person name="Wright A.T."/>
            <person name="Boxma B."/>
            <person name="Van Alen T."/>
            <person name="Hackstein J.H."/>
            <person name="Baker S.E."/>
            <person name="Grigoriev I.V."/>
            <person name="O'Malley M.A."/>
        </authorList>
    </citation>
    <scope>NUCLEOTIDE SEQUENCE [LARGE SCALE GENOMIC DNA]</scope>
    <source>
        <strain evidence="6 7">G1</strain>
    </source>
</reference>
<evidence type="ECO:0000256" key="4">
    <source>
        <dbReference type="SAM" id="SignalP"/>
    </source>
</evidence>
<dbReference type="SUPFAM" id="SSF64571">
    <property type="entry name" value="Cellulose docking domain, dockering"/>
    <property type="match status" value="2"/>
</dbReference>
<dbReference type="InterPro" id="IPR009034">
    <property type="entry name" value="Dockerin_dom_fun_sf"/>
</dbReference>
<feature type="domain" description="CBM10" evidence="5">
    <location>
        <begin position="571"/>
        <end position="608"/>
    </location>
</feature>
<dbReference type="GO" id="GO:0016787">
    <property type="term" value="F:hydrolase activity"/>
    <property type="evidence" value="ECO:0007669"/>
    <property type="project" value="UniProtKB-KW"/>
</dbReference>
<dbReference type="AlphaFoldDB" id="A0A1Y2CLQ9"/>
<keyword evidence="3" id="KW-0378">Hydrolase</keyword>
<evidence type="ECO:0000256" key="3">
    <source>
        <dbReference type="ARBA" id="ARBA00022801"/>
    </source>
</evidence>
<name>A0A1Y2CLQ9_9FUNG</name>
<dbReference type="InterPro" id="IPR014867">
    <property type="entry name" value="Spore_coat_CotH_CotH2/3/7"/>
</dbReference>
<protein>
    <recommendedName>
        <fullName evidence="5">CBM10 domain-containing protein</fullName>
    </recommendedName>
</protein>
<dbReference type="Pfam" id="PF08757">
    <property type="entry name" value="CotH"/>
    <property type="match status" value="1"/>
</dbReference>
<dbReference type="Gene3D" id="3.90.1220.10">
    <property type="entry name" value="Cellulose docking domain, dockering"/>
    <property type="match status" value="2"/>
</dbReference>
<evidence type="ECO:0000256" key="2">
    <source>
        <dbReference type="ARBA" id="ARBA00022737"/>
    </source>
</evidence>
<gene>
    <name evidence="6" type="ORF">LY90DRAFT_703212</name>
</gene>
<dbReference type="Proteomes" id="UP000193920">
    <property type="component" value="Unassembled WGS sequence"/>
</dbReference>
<dbReference type="OrthoDB" id="2130105at2759"/>
<dbReference type="Pfam" id="PF02013">
    <property type="entry name" value="CBM_10"/>
    <property type="match status" value="2"/>
</dbReference>
<keyword evidence="1 4" id="KW-0732">Signal</keyword>
<accession>A0A1Y2CLQ9</accession>
<feature type="chain" id="PRO_5012530876" description="CBM10 domain-containing protein" evidence="4">
    <location>
        <begin position="21"/>
        <end position="656"/>
    </location>
</feature>
<evidence type="ECO:0000259" key="5">
    <source>
        <dbReference type="PROSITE" id="PS51763"/>
    </source>
</evidence>
<comment type="caution">
    <text evidence="6">The sequence shown here is derived from an EMBL/GenBank/DDBJ whole genome shotgun (WGS) entry which is preliminary data.</text>
</comment>
<feature type="signal peptide" evidence="4">
    <location>
        <begin position="1"/>
        <end position="20"/>
    </location>
</feature>
<sequence length="656" mass="75380">MKFNKIFSTLGLLTASLVSASRSDFYGSEDNRPKLFQILDDHVGTIKVNLESEVWENMKKKSVLEPWNAGEVGEKYGSENATLEFYVDGTDYRVELKPGQFSFKLGGKITRNFAKPGYNIKINDGNIFDVKLLRLRSGIRDVSFMREKICSDIVYKMGLLSTSTNYVNVEVNGENLGIFILTNKIKKDFIKRHFGEKSTNNLYECKKDFSRFEDNSIVTNCENAKEELINDKDDLQKFVDAVNNAKSVDDLRQFLDVDTFIRTLAFEFVTLSWDHFMGLSHNYFWYKRTDGIWTIILNDFDETLGADVWPSIFQGDGDYVKKYVDKSYIIDDVTIINFPNCSVHDCEMGHKIVKLVIHDNEEQWREVIGDVVKNVYNPTFINKRIDEIKELIQDDLAVSRAIDETTGVSLGCFNSAGFYPKWNMTQFETGVNNVGWQANTGQSRCYGLKYFIEKRFDYLCHTYGINPETLELIQPRPAVSYWGIINKYPFDYGNFKLYEDEFVKFTYPNLDKEDFMQESYNADPIKNANPPYEMAPFLYDVYEQPEQPTATTAVDTPVETDAPAATDAPENCWSEVLGYPCCTSSCHVYSTDSDGQWGYEDDHWCGIADSCAKETCWSKKFGYGCCEGCRAYEEDADGKWGYENNEWCGIVEQNCQ</sequence>